<keyword evidence="3" id="KW-1185">Reference proteome</keyword>
<name>A0ABT2HWS8_9MICO</name>
<dbReference type="RefSeq" id="WP_206394469.1">
    <property type="nucleotide sequence ID" value="NZ_JAFDPW010000001.1"/>
</dbReference>
<evidence type="ECO:0000313" key="2">
    <source>
        <dbReference type="EMBL" id="MCT2042771.1"/>
    </source>
</evidence>
<reference evidence="2 3" key="1">
    <citation type="submission" date="2022-04" db="EMBL/GenBank/DDBJ databases">
        <title>Human microbiome associated bacterial genomes.</title>
        <authorList>
            <person name="Sandstrom S."/>
            <person name="Salamzade R."/>
            <person name="Kalan L.R."/>
        </authorList>
    </citation>
    <scope>NUCLEOTIDE SEQUENCE [LARGE SCALE GENOMIC DNA]</scope>
    <source>
        <strain evidence="3">p3-SID1799</strain>
    </source>
</reference>
<evidence type="ECO:0000259" key="1">
    <source>
        <dbReference type="Pfam" id="PF04909"/>
    </source>
</evidence>
<dbReference type="PANTHER" id="PTHR43383:SF2">
    <property type="entry name" value="AMIDOHYDROLASE 2 FAMILY PROTEIN"/>
    <property type="match status" value="1"/>
</dbReference>
<evidence type="ECO:0000313" key="3">
    <source>
        <dbReference type="Proteomes" id="UP001525379"/>
    </source>
</evidence>
<comment type="caution">
    <text evidence="2">The sequence shown here is derived from an EMBL/GenBank/DDBJ whole genome shotgun (WGS) entry which is preliminary data.</text>
</comment>
<organism evidence="2 3">
    <name type="scientific">Pseudoclavibacter albus</name>
    <dbReference type="NCBI Taxonomy" id="272241"/>
    <lineage>
        <taxon>Bacteria</taxon>
        <taxon>Bacillati</taxon>
        <taxon>Actinomycetota</taxon>
        <taxon>Actinomycetes</taxon>
        <taxon>Micrococcales</taxon>
        <taxon>Microbacteriaceae</taxon>
        <taxon>Pseudoclavibacter</taxon>
    </lineage>
</organism>
<dbReference type="Gene3D" id="3.20.20.140">
    <property type="entry name" value="Metal-dependent hydrolases"/>
    <property type="match status" value="1"/>
</dbReference>
<protein>
    <submittedName>
        <fullName evidence="2">Amidohydrolase family protein</fullName>
    </submittedName>
</protein>
<dbReference type="SUPFAM" id="SSF51556">
    <property type="entry name" value="Metallo-dependent hydrolases"/>
    <property type="match status" value="1"/>
</dbReference>
<dbReference type="Pfam" id="PF04909">
    <property type="entry name" value="Amidohydro_2"/>
    <property type="match status" value="1"/>
</dbReference>
<proteinExistence type="predicted"/>
<feature type="domain" description="Amidohydrolase-related" evidence="1">
    <location>
        <begin position="110"/>
        <end position="380"/>
    </location>
</feature>
<sequence length="390" mass="43152">MSTKQIDLSELRLFDHHCHSVTAADLDRRELELLITEASAIPPGVDRFHTQVGMSVRRWCAPVLGLEPFASADTYVARRQELGGREASRRLLAASGIAALGLETGIEPEDAFSPDDMATSCEADWLEIIRLERETERLAQRFVADGGGRDGAAFLAALDEHLRSRLAGAIGVKSIAAYRIGLDFNASRPSSAEAVTALERWLGTIQGDALPRLTDVTIIRMLLWWAIDHQTAIQLHIGYGDDDVDLHRCNPLLLSTLLRETASSGARFMLLHCYPFHREAGYLADVFPHVYCDVGLAINYTGARSSAIIAESLELTPFSKVLFSTDAFGAAELYLLGTTLFQRGLARTLQDFHEHEDWPLDDCHRIAEDIAWNNAIRAYQLTDGRGPTPR</sequence>
<dbReference type="Proteomes" id="UP001525379">
    <property type="component" value="Unassembled WGS sequence"/>
</dbReference>
<gene>
    <name evidence="2" type="ORF">M3D15_05410</name>
</gene>
<dbReference type="EMBL" id="JALXSQ010000016">
    <property type="protein sequence ID" value="MCT2042771.1"/>
    <property type="molecule type" value="Genomic_DNA"/>
</dbReference>
<accession>A0ABT2HWS8</accession>
<dbReference type="PANTHER" id="PTHR43383">
    <property type="entry name" value="NODULIN 6"/>
    <property type="match status" value="1"/>
</dbReference>
<dbReference type="InterPro" id="IPR006680">
    <property type="entry name" value="Amidohydro-rel"/>
</dbReference>
<dbReference type="InterPro" id="IPR032466">
    <property type="entry name" value="Metal_Hydrolase"/>
</dbReference>